<evidence type="ECO:0000313" key="4">
    <source>
        <dbReference type="Proteomes" id="UP000480246"/>
    </source>
</evidence>
<dbReference type="RefSeq" id="WP_153407027.1">
    <property type="nucleotide sequence ID" value="NZ_ML762460.1"/>
</dbReference>
<protein>
    <submittedName>
        <fullName evidence="3">Uncharacterized protein</fullName>
    </submittedName>
</protein>
<comment type="caution">
    <text evidence="3">The sequence shown here is derived from an EMBL/GenBank/DDBJ whole genome shotgun (WGS) entry which is preliminary data.</text>
</comment>
<feature type="compositionally biased region" description="Low complexity" evidence="1">
    <location>
        <begin position="44"/>
        <end position="56"/>
    </location>
</feature>
<feature type="region of interest" description="Disordered" evidence="1">
    <location>
        <begin position="42"/>
        <end position="61"/>
    </location>
</feature>
<dbReference type="OrthoDB" id="2292060at2"/>
<dbReference type="EMBL" id="WEID01000130">
    <property type="protein sequence ID" value="KAB8125706.1"/>
    <property type="molecule type" value="Genomic_DNA"/>
</dbReference>
<sequence>MKKLLVIVFVFVLTLITGCSNQEQVEEVTEKEEVVTEEIEEVSVSESADVSSSPSENSNNNIDTLEQEVLNGLNSNMEFFEVTFNKDEKVFLYDPIQERVPQRLYKTLEGDMDDWSYWHGIINNFRKISETVQKYLGDGYKLVVINPSDESQAIIIVGDGTIIYDWIEEQIEN</sequence>
<gene>
    <name evidence="3" type="ORF">F9U64_21995</name>
</gene>
<evidence type="ECO:0000313" key="3">
    <source>
        <dbReference type="EMBL" id="KAB8125706.1"/>
    </source>
</evidence>
<feature type="chain" id="PRO_5039720987" evidence="2">
    <location>
        <begin position="22"/>
        <end position="173"/>
    </location>
</feature>
<keyword evidence="2" id="KW-0732">Signal</keyword>
<reference evidence="3 4" key="1">
    <citation type="submission" date="2019-10" db="EMBL/GenBank/DDBJ databases">
        <title>Gracilibacillus sp. nov. isolated from rice seeds.</title>
        <authorList>
            <person name="He S."/>
        </authorList>
    </citation>
    <scope>NUCLEOTIDE SEQUENCE [LARGE SCALE GENOMIC DNA]</scope>
    <source>
        <strain evidence="3 4">TD8</strain>
    </source>
</reference>
<dbReference type="Proteomes" id="UP000480246">
    <property type="component" value="Unassembled WGS sequence"/>
</dbReference>
<proteinExistence type="predicted"/>
<feature type="signal peptide" evidence="2">
    <location>
        <begin position="1"/>
        <end position="21"/>
    </location>
</feature>
<evidence type="ECO:0000256" key="2">
    <source>
        <dbReference type="SAM" id="SignalP"/>
    </source>
</evidence>
<name>A0A7C8KRS8_9BACI</name>
<keyword evidence="4" id="KW-1185">Reference proteome</keyword>
<dbReference type="PROSITE" id="PS51257">
    <property type="entry name" value="PROKAR_LIPOPROTEIN"/>
    <property type="match status" value="1"/>
</dbReference>
<organism evidence="3 4">
    <name type="scientific">Gracilibacillus oryzae</name>
    <dbReference type="NCBI Taxonomy" id="1672701"/>
    <lineage>
        <taxon>Bacteria</taxon>
        <taxon>Bacillati</taxon>
        <taxon>Bacillota</taxon>
        <taxon>Bacilli</taxon>
        <taxon>Bacillales</taxon>
        <taxon>Bacillaceae</taxon>
        <taxon>Gracilibacillus</taxon>
    </lineage>
</organism>
<evidence type="ECO:0000256" key="1">
    <source>
        <dbReference type="SAM" id="MobiDB-lite"/>
    </source>
</evidence>
<dbReference type="AlphaFoldDB" id="A0A7C8KRS8"/>
<accession>A0A7C8KRS8</accession>